<reference evidence="3 5" key="1">
    <citation type="submission" date="2020-01" db="EMBL/GenBank/DDBJ databases">
        <authorList>
            <person name="Mishra B."/>
        </authorList>
    </citation>
    <scope>NUCLEOTIDE SEQUENCE [LARGE SCALE GENOMIC DNA]</scope>
</reference>
<evidence type="ECO:0000313" key="5">
    <source>
        <dbReference type="Proteomes" id="UP000467841"/>
    </source>
</evidence>
<evidence type="ECO:0000256" key="1">
    <source>
        <dbReference type="SAM" id="Coils"/>
    </source>
</evidence>
<name>A0A6D2I0G6_9BRAS</name>
<keyword evidence="2" id="KW-0812">Transmembrane</keyword>
<feature type="coiled-coil region" evidence="1">
    <location>
        <begin position="43"/>
        <end position="94"/>
    </location>
</feature>
<evidence type="ECO:0000256" key="2">
    <source>
        <dbReference type="SAM" id="Phobius"/>
    </source>
</evidence>
<accession>A0A6D2I0G6</accession>
<dbReference type="AlphaFoldDB" id="A0A6D2I0G6"/>
<keyword evidence="2" id="KW-0472">Membrane</keyword>
<feature type="transmembrane region" description="Helical" evidence="2">
    <location>
        <begin position="99"/>
        <end position="119"/>
    </location>
</feature>
<sequence length="120" mass="13657">MSLDRNSVACRDAQGIQSHDGRKFFECTGNTMDGQPPLKTWWEEAITEQFDELYDELDDMNTQLFYIAIDCGRINKLAEELDALKESGNKRKQKLVTEFKIALACGVAILIMSFIIALFN</sequence>
<organism evidence="3 5">
    <name type="scientific">Microthlaspi erraticum</name>
    <dbReference type="NCBI Taxonomy" id="1685480"/>
    <lineage>
        <taxon>Eukaryota</taxon>
        <taxon>Viridiplantae</taxon>
        <taxon>Streptophyta</taxon>
        <taxon>Embryophyta</taxon>
        <taxon>Tracheophyta</taxon>
        <taxon>Spermatophyta</taxon>
        <taxon>Magnoliopsida</taxon>
        <taxon>eudicotyledons</taxon>
        <taxon>Gunneridae</taxon>
        <taxon>Pentapetalae</taxon>
        <taxon>rosids</taxon>
        <taxon>malvids</taxon>
        <taxon>Brassicales</taxon>
        <taxon>Brassicaceae</taxon>
        <taxon>Coluteocarpeae</taxon>
        <taxon>Microthlaspi</taxon>
    </lineage>
</organism>
<protein>
    <submittedName>
        <fullName evidence="3">Uncharacterized protein</fullName>
    </submittedName>
</protein>
<evidence type="ECO:0000313" key="4">
    <source>
        <dbReference type="EMBL" id="CAA7022920.1"/>
    </source>
</evidence>
<keyword evidence="2" id="KW-1133">Transmembrane helix</keyword>
<dbReference type="EMBL" id="CACVBM020000754">
    <property type="protein sequence ID" value="CAA7022920.1"/>
    <property type="molecule type" value="Genomic_DNA"/>
</dbReference>
<keyword evidence="1" id="KW-0175">Coiled coil</keyword>
<dbReference type="Proteomes" id="UP000467841">
    <property type="component" value="Unassembled WGS sequence"/>
</dbReference>
<gene>
    <name evidence="3" type="ORF">MERR_LOCUS10152</name>
    <name evidence="4" type="ORF">MERR_LOCUS10155</name>
</gene>
<keyword evidence="5" id="KW-1185">Reference proteome</keyword>
<proteinExistence type="predicted"/>
<dbReference type="EMBL" id="CACVBM020000754">
    <property type="protein sequence ID" value="CAA7022917.1"/>
    <property type="molecule type" value="Genomic_DNA"/>
</dbReference>
<evidence type="ECO:0000313" key="3">
    <source>
        <dbReference type="EMBL" id="CAA7022917.1"/>
    </source>
</evidence>